<proteinExistence type="predicted"/>
<evidence type="ECO:0000256" key="2">
    <source>
        <dbReference type="SAM" id="MobiDB-lite"/>
    </source>
</evidence>
<reference evidence="3" key="1">
    <citation type="submission" date="2022-07" db="EMBL/GenBank/DDBJ databases">
        <authorList>
            <person name="Trinca V."/>
            <person name="Uliana J.V.C."/>
            <person name="Torres T.T."/>
            <person name="Ward R.J."/>
            <person name="Monesi N."/>
        </authorList>
    </citation>
    <scope>NUCLEOTIDE SEQUENCE</scope>
    <source>
        <strain evidence="3">HSMRA1968</strain>
        <tissue evidence="3">Whole embryos</tissue>
    </source>
</reference>
<protein>
    <submittedName>
        <fullName evidence="3">Uncharacterized protein</fullName>
    </submittedName>
</protein>
<dbReference type="EMBL" id="WJQU01000002">
    <property type="protein sequence ID" value="KAJ6642923.1"/>
    <property type="molecule type" value="Genomic_DNA"/>
</dbReference>
<keyword evidence="4" id="KW-1185">Reference proteome</keyword>
<evidence type="ECO:0000313" key="4">
    <source>
        <dbReference type="Proteomes" id="UP001151699"/>
    </source>
</evidence>
<gene>
    <name evidence="3" type="ORF">Bhyg_07879</name>
</gene>
<dbReference type="Proteomes" id="UP001151699">
    <property type="component" value="Chromosome B"/>
</dbReference>
<sequence length="222" mass="24613">MDDPPAANLTATTKTTDPPAANSQTQQIESEICSEEMEFRALSNSFKQLQDITLAPIATSSHTKSAVEETGNLRMQQPQAIGSAGLLPSANVESLCTEKQSTRLRLLAEEMENVRAESLRNEQMKHEMSGTIDRLRVELNDSVAQNDALTSKGYSIIFTAAQREIIGVAARLSEDLPRDLDLDLFDGPVRWSEFRWFNLSTAFMPTDARNVMYLNGNSSIQE</sequence>
<feature type="region of interest" description="Disordered" evidence="2">
    <location>
        <begin position="1"/>
        <end position="25"/>
    </location>
</feature>
<name>A0A9Q0N3I4_9DIPT</name>
<feature type="coiled-coil region" evidence="1">
    <location>
        <begin position="97"/>
        <end position="152"/>
    </location>
</feature>
<evidence type="ECO:0000313" key="3">
    <source>
        <dbReference type="EMBL" id="KAJ6642923.1"/>
    </source>
</evidence>
<comment type="caution">
    <text evidence="3">The sequence shown here is derived from an EMBL/GenBank/DDBJ whole genome shotgun (WGS) entry which is preliminary data.</text>
</comment>
<dbReference type="AlphaFoldDB" id="A0A9Q0N3I4"/>
<evidence type="ECO:0000256" key="1">
    <source>
        <dbReference type="SAM" id="Coils"/>
    </source>
</evidence>
<keyword evidence="1" id="KW-0175">Coiled coil</keyword>
<organism evidence="3 4">
    <name type="scientific">Pseudolycoriella hygida</name>
    <dbReference type="NCBI Taxonomy" id="35572"/>
    <lineage>
        <taxon>Eukaryota</taxon>
        <taxon>Metazoa</taxon>
        <taxon>Ecdysozoa</taxon>
        <taxon>Arthropoda</taxon>
        <taxon>Hexapoda</taxon>
        <taxon>Insecta</taxon>
        <taxon>Pterygota</taxon>
        <taxon>Neoptera</taxon>
        <taxon>Endopterygota</taxon>
        <taxon>Diptera</taxon>
        <taxon>Nematocera</taxon>
        <taxon>Sciaroidea</taxon>
        <taxon>Sciaridae</taxon>
        <taxon>Pseudolycoriella</taxon>
    </lineage>
</organism>
<feature type="compositionally biased region" description="Low complexity" evidence="2">
    <location>
        <begin position="1"/>
        <end position="21"/>
    </location>
</feature>
<accession>A0A9Q0N3I4</accession>